<dbReference type="Pfam" id="PF00440">
    <property type="entry name" value="TetR_N"/>
    <property type="match status" value="1"/>
</dbReference>
<evidence type="ECO:0000313" key="4">
    <source>
        <dbReference type="EMBL" id="MBP1971334.1"/>
    </source>
</evidence>
<feature type="domain" description="HTH tetR-type" evidence="3">
    <location>
        <begin position="12"/>
        <end position="72"/>
    </location>
</feature>
<dbReference type="SUPFAM" id="SSF48498">
    <property type="entry name" value="Tetracyclin repressor-like, C-terminal domain"/>
    <property type="match status" value="1"/>
</dbReference>
<dbReference type="InterPro" id="IPR001647">
    <property type="entry name" value="HTH_TetR"/>
</dbReference>
<sequence>MNINSKFFEIDINKQRKIINAAINEFAHKGYKKASTNEIVKDSGISKGLLFHYFRNKKELYLYLFDRAVEIADNEFYSGLDYTETDVLKVWRHMALLKFNLMRQFPEIINFIMSAYFEEAEEVAVELQGRIEDFNPSKVNDLFKNIDASKFKENLELDKALQVITWTMEGVIEQERNKAKDISVENYNLDETIEKIEHCLSVLKDCFYK</sequence>
<proteinExistence type="predicted"/>
<dbReference type="Gene3D" id="1.10.10.60">
    <property type="entry name" value="Homeodomain-like"/>
    <property type="match status" value="1"/>
</dbReference>
<dbReference type="InterPro" id="IPR009057">
    <property type="entry name" value="Homeodomain-like_sf"/>
</dbReference>
<dbReference type="PRINTS" id="PR00455">
    <property type="entry name" value="HTHTETR"/>
</dbReference>
<dbReference type="InterPro" id="IPR050109">
    <property type="entry name" value="HTH-type_TetR-like_transc_reg"/>
</dbReference>
<dbReference type="Proteomes" id="UP001519345">
    <property type="component" value="Unassembled WGS sequence"/>
</dbReference>
<comment type="caution">
    <text evidence="4">The sequence shown here is derived from an EMBL/GenBank/DDBJ whole genome shotgun (WGS) entry which is preliminary data.</text>
</comment>
<dbReference type="PROSITE" id="PS01081">
    <property type="entry name" value="HTH_TETR_1"/>
    <property type="match status" value="1"/>
</dbReference>
<accession>A0ABS4IMV9</accession>
<feature type="DNA-binding region" description="H-T-H motif" evidence="2">
    <location>
        <begin position="35"/>
        <end position="54"/>
    </location>
</feature>
<name>A0ABS4IMV9_9BACI</name>
<dbReference type="EMBL" id="JAGGKX010000024">
    <property type="protein sequence ID" value="MBP1971334.1"/>
    <property type="molecule type" value="Genomic_DNA"/>
</dbReference>
<dbReference type="InterPro" id="IPR036271">
    <property type="entry name" value="Tet_transcr_reg_TetR-rel_C_sf"/>
</dbReference>
<dbReference type="SUPFAM" id="SSF46689">
    <property type="entry name" value="Homeodomain-like"/>
    <property type="match status" value="1"/>
</dbReference>
<keyword evidence="1 2" id="KW-0238">DNA-binding</keyword>
<dbReference type="PANTHER" id="PTHR30328:SF54">
    <property type="entry name" value="HTH-TYPE TRANSCRIPTIONAL REPRESSOR SCO4008"/>
    <property type="match status" value="1"/>
</dbReference>
<dbReference type="InterPro" id="IPR023772">
    <property type="entry name" value="DNA-bd_HTH_TetR-type_CS"/>
</dbReference>
<evidence type="ECO:0000259" key="3">
    <source>
        <dbReference type="PROSITE" id="PS50977"/>
    </source>
</evidence>
<gene>
    <name evidence="4" type="ORF">J2Z83_003473</name>
</gene>
<evidence type="ECO:0000256" key="1">
    <source>
        <dbReference type="ARBA" id="ARBA00023125"/>
    </source>
</evidence>
<reference evidence="4 5" key="1">
    <citation type="submission" date="2021-03" db="EMBL/GenBank/DDBJ databases">
        <title>Genomic Encyclopedia of Type Strains, Phase IV (KMG-IV): sequencing the most valuable type-strain genomes for metagenomic binning, comparative biology and taxonomic classification.</title>
        <authorList>
            <person name="Goeker M."/>
        </authorList>
    </citation>
    <scope>NUCLEOTIDE SEQUENCE [LARGE SCALE GENOMIC DNA]</scope>
    <source>
        <strain evidence="4 5">DSM 25609</strain>
    </source>
</reference>
<organism evidence="4 5">
    <name type="scientific">Virgibacillus natechei</name>
    <dbReference type="NCBI Taxonomy" id="1216297"/>
    <lineage>
        <taxon>Bacteria</taxon>
        <taxon>Bacillati</taxon>
        <taxon>Bacillota</taxon>
        <taxon>Bacilli</taxon>
        <taxon>Bacillales</taxon>
        <taxon>Bacillaceae</taxon>
        <taxon>Virgibacillus</taxon>
    </lineage>
</organism>
<dbReference type="PANTHER" id="PTHR30328">
    <property type="entry name" value="TRANSCRIPTIONAL REPRESSOR"/>
    <property type="match status" value="1"/>
</dbReference>
<evidence type="ECO:0000313" key="5">
    <source>
        <dbReference type="Proteomes" id="UP001519345"/>
    </source>
</evidence>
<dbReference type="PROSITE" id="PS50977">
    <property type="entry name" value="HTH_TETR_2"/>
    <property type="match status" value="1"/>
</dbReference>
<keyword evidence="5" id="KW-1185">Reference proteome</keyword>
<evidence type="ECO:0000256" key="2">
    <source>
        <dbReference type="PROSITE-ProRule" id="PRU00335"/>
    </source>
</evidence>
<protein>
    <submittedName>
        <fullName evidence="4">AcrR family transcriptional regulator</fullName>
    </submittedName>
</protein>
<dbReference type="Gene3D" id="1.10.357.10">
    <property type="entry name" value="Tetracycline Repressor, domain 2"/>
    <property type="match status" value="1"/>
</dbReference>